<dbReference type="EMBL" id="CP066007">
    <property type="protein sequence ID" value="QQB46005.1"/>
    <property type="molecule type" value="Genomic_DNA"/>
</dbReference>
<dbReference type="Proteomes" id="UP000596145">
    <property type="component" value="Chromosome"/>
</dbReference>
<dbReference type="AlphaFoldDB" id="A0A7T4JUM9"/>
<accession>A0A7T4JUM9</accession>
<evidence type="ECO:0000313" key="2">
    <source>
        <dbReference type="EMBL" id="QRP71483.1"/>
    </source>
</evidence>
<dbReference type="Proteomes" id="UP000617681">
    <property type="component" value="Chromosome"/>
</dbReference>
<dbReference type="SFLD" id="SFLDG01140">
    <property type="entry name" value="C2.B:_Phosphomannomutase_and_P"/>
    <property type="match status" value="1"/>
</dbReference>
<dbReference type="SUPFAM" id="SSF56784">
    <property type="entry name" value="HAD-like"/>
    <property type="match status" value="1"/>
</dbReference>
<dbReference type="Gene3D" id="3.40.50.1000">
    <property type="entry name" value="HAD superfamily/HAD-like"/>
    <property type="match status" value="1"/>
</dbReference>
<dbReference type="InterPro" id="IPR023214">
    <property type="entry name" value="HAD_sf"/>
</dbReference>
<evidence type="ECO:0000313" key="3">
    <source>
        <dbReference type="Proteomes" id="UP000596145"/>
    </source>
</evidence>
<dbReference type="PROSITE" id="PS01228">
    <property type="entry name" value="COF_1"/>
    <property type="match status" value="1"/>
</dbReference>
<organism evidence="1 3">
    <name type="scientific">Corynebacterium glucuronolyticum</name>
    <dbReference type="NCBI Taxonomy" id="39791"/>
    <lineage>
        <taxon>Bacteria</taxon>
        <taxon>Bacillati</taxon>
        <taxon>Actinomycetota</taxon>
        <taxon>Actinomycetes</taxon>
        <taxon>Mycobacteriales</taxon>
        <taxon>Corynebacteriaceae</taxon>
        <taxon>Corynebacterium</taxon>
    </lineage>
</organism>
<dbReference type="PANTHER" id="PTHR10000:SF53">
    <property type="entry name" value="5-AMINO-6-(5-PHOSPHO-D-RIBITYLAMINO)URACIL PHOSPHATASE YBJI-RELATED"/>
    <property type="match status" value="1"/>
</dbReference>
<gene>
    <name evidence="1" type="ORF">I6I10_11165</name>
    <name evidence="2" type="ORF">I6J21_04955</name>
</gene>
<dbReference type="SFLD" id="SFLDS00003">
    <property type="entry name" value="Haloacid_Dehalogenase"/>
    <property type="match status" value="1"/>
</dbReference>
<keyword evidence="1" id="KW-0378">Hydrolase</keyword>
<dbReference type="PANTHER" id="PTHR10000">
    <property type="entry name" value="PHOSPHOSERINE PHOSPHATASE"/>
    <property type="match status" value="1"/>
</dbReference>
<dbReference type="EMBL" id="CP069534">
    <property type="protein sequence ID" value="QRP71483.1"/>
    <property type="molecule type" value="Genomic_DNA"/>
</dbReference>
<protein>
    <submittedName>
        <fullName evidence="1">Cof-type HAD-IIB family hydrolase</fullName>
    </submittedName>
</protein>
<dbReference type="RefSeq" id="WP_005392018.1">
    <property type="nucleotide sequence ID" value="NZ_CP066007.1"/>
</dbReference>
<evidence type="ECO:0000313" key="1">
    <source>
        <dbReference type="EMBL" id="QQB46005.1"/>
    </source>
</evidence>
<proteinExistence type="predicted"/>
<dbReference type="InterPro" id="IPR036412">
    <property type="entry name" value="HAD-like_sf"/>
</dbReference>
<dbReference type="GeneID" id="92759747"/>
<dbReference type="InterPro" id="IPR006379">
    <property type="entry name" value="HAD-SF_hydro_IIB"/>
</dbReference>
<dbReference type="Pfam" id="PF08282">
    <property type="entry name" value="Hydrolase_3"/>
    <property type="match status" value="1"/>
</dbReference>
<name>A0A7T4JUM9_9CORY</name>
<dbReference type="Gene3D" id="3.30.1240.10">
    <property type="match status" value="1"/>
</dbReference>
<dbReference type="NCBIfam" id="TIGR01484">
    <property type="entry name" value="HAD-SF-IIB"/>
    <property type="match status" value="1"/>
</dbReference>
<dbReference type="CDD" id="cd07518">
    <property type="entry name" value="HAD_YbiV-Like"/>
    <property type="match status" value="1"/>
</dbReference>
<dbReference type="InterPro" id="IPR000150">
    <property type="entry name" value="Cof"/>
</dbReference>
<sequence>MAFRLVALDMDGTLLTPEGDIPAEFPELAHELIGKGVKIVPASGRQLATLRGQFEGITDSFIAENGAVVAVGGRIIATHTIPVEYTQRLLAAVEDMDDPNFGLVLCHPSTAYVTRSDEEFLAECSKYYRSLELAPELSRYATDDVIKIAVYDFDSAEDNTTPLMSEILPELTVVTSGQHWTDIMTPGVHKGIAIADLCDALALKKDQVIAFGDYLNDYELLAAAGTSYGMENGHPEVKEIATHIAPSNADNGVITVLRKLMKDGEL</sequence>
<dbReference type="OrthoDB" id="3180855at2"/>
<dbReference type="GO" id="GO:0000287">
    <property type="term" value="F:magnesium ion binding"/>
    <property type="evidence" value="ECO:0007669"/>
    <property type="project" value="TreeGrafter"/>
</dbReference>
<dbReference type="GO" id="GO:0016791">
    <property type="term" value="F:phosphatase activity"/>
    <property type="evidence" value="ECO:0007669"/>
    <property type="project" value="UniProtKB-ARBA"/>
</dbReference>
<reference evidence="1 3" key="1">
    <citation type="submission" date="2020-12" db="EMBL/GenBank/DDBJ databases">
        <title>FDA dAtabase for Regulatory Grade micrObial Sequences (FDA-ARGOS): Supporting development and validation of Infectious Disease Dx tests.</title>
        <authorList>
            <person name="Sproer C."/>
            <person name="Gronow S."/>
            <person name="Severitt S."/>
            <person name="Schroder I."/>
            <person name="Tallon L."/>
            <person name="Sadzewicz L."/>
            <person name="Zhao X."/>
            <person name="Boylan J."/>
            <person name="Ott S."/>
            <person name="Bowen H."/>
            <person name="Vavikolanu K."/>
            <person name="Mehta A."/>
            <person name="Aluvathingal J."/>
            <person name="Nadendla S."/>
            <person name="Lowell S."/>
            <person name="Myers T."/>
            <person name="Yan Y."/>
            <person name="Sichtig H."/>
        </authorList>
    </citation>
    <scope>NUCLEOTIDE SEQUENCE [LARGE SCALE GENOMIC DNA]</scope>
    <source>
        <strain evidence="1 3">FDAARGOS_1053</strain>
        <strain evidence="2">FDAARGOS_1191</strain>
    </source>
</reference>
<dbReference type="NCBIfam" id="TIGR00099">
    <property type="entry name" value="Cof-subfamily"/>
    <property type="match status" value="1"/>
</dbReference>
<dbReference type="GO" id="GO:0005829">
    <property type="term" value="C:cytosol"/>
    <property type="evidence" value="ECO:0007669"/>
    <property type="project" value="TreeGrafter"/>
</dbReference>